<evidence type="ECO:0000256" key="5">
    <source>
        <dbReference type="ARBA" id="ARBA00022553"/>
    </source>
</evidence>
<feature type="coiled-coil region" evidence="14">
    <location>
        <begin position="232"/>
        <end position="259"/>
    </location>
</feature>
<evidence type="ECO:0000256" key="9">
    <source>
        <dbReference type="ARBA" id="ARBA00022777"/>
    </source>
</evidence>
<dbReference type="PRINTS" id="PR00344">
    <property type="entry name" value="BCTRLSENSOR"/>
</dbReference>
<dbReference type="Gene3D" id="1.10.287.130">
    <property type="match status" value="1"/>
</dbReference>
<dbReference type="CDD" id="cd00082">
    <property type="entry name" value="HisKA"/>
    <property type="match status" value="1"/>
</dbReference>
<evidence type="ECO:0000313" key="20">
    <source>
        <dbReference type="Proteomes" id="UP001310386"/>
    </source>
</evidence>
<dbReference type="InterPro" id="IPR000014">
    <property type="entry name" value="PAS"/>
</dbReference>
<dbReference type="EC" id="2.7.13.3" evidence="3"/>
<keyword evidence="14" id="KW-0175">Coiled coil</keyword>
<keyword evidence="10 19" id="KW-0067">ATP-binding</keyword>
<dbReference type="PROSITE" id="PS50112">
    <property type="entry name" value="PAS"/>
    <property type="match status" value="1"/>
</dbReference>
<dbReference type="CDD" id="cd06225">
    <property type="entry name" value="HAMP"/>
    <property type="match status" value="1"/>
</dbReference>
<keyword evidence="12" id="KW-0902">Two-component regulatory system</keyword>
<evidence type="ECO:0000256" key="13">
    <source>
        <dbReference type="ARBA" id="ARBA00023136"/>
    </source>
</evidence>
<dbReference type="InterPro" id="IPR036097">
    <property type="entry name" value="HisK_dim/P_sf"/>
</dbReference>
<feature type="domain" description="Histidine kinase" evidence="16">
    <location>
        <begin position="371"/>
        <end position="595"/>
    </location>
</feature>
<dbReference type="Gene3D" id="3.30.565.10">
    <property type="entry name" value="Histidine kinase-like ATPase, C-terminal domain"/>
    <property type="match status" value="1"/>
</dbReference>
<dbReference type="PROSITE" id="PS50109">
    <property type="entry name" value="HIS_KIN"/>
    <property type="match status" value="1"/>
</dbReference>
<dbReference type="Pfam" id="PF00672">
    <property type="entry name" value="HAMP"/>
    <property type="match status" value="1"/>
</dbReference>
<keyword evidence="11 15" id="KW-1133">Transmembrane helix</keyword>
<dbReference type="Pfam" id="PF00989">
    <property type="entry name" value="PAS"/>
    <property type="match status" value="1"/>
</dbReference>
<dbReference type="NCBIfam" id="TIGR00229">
    <property type="entry name" value="sensory_box"/>
    <property type="match status" value="1"/>
</dbReference>
<comment type="caution">
    <text evidence="19">The sequence shown here is derived from an EMBL/GenBank/DDBJ whole genome shotgun (WGS) entry which is preliminary data.</text>
</comment>
<dbReference type="SUPFAM" id="SSF47384">
    <property type="entry name" value="Homodimeric domain of signal transducing histidine kinase"/>
    <property type="match status" value="1"/>
</dbReference>
<dbReference type="Proteomes" id="UP001310386">
    <property type="component" value="Unassembled WGS sequence"/>
</dbReference>
<keyword evidence="20" id="KW-1185">Reference proteome</keyword>
<keyword evidence="13 15" id="KW-0472">Membrane</keyword>
<reference evidence="19" key="1">
    <citation type="submission" date="2023-12" db="EMBL/GenBank/DDBJ databases">
        <title>Fervidustalea candida gen. nov., sp. nov., a novel member of the family Paenibacillaceae isolated from a geothermal area.</title>
        <authorList>
            <person name="Li W.-J."/>
            <person name="Jiao J.-Y."/>
            <person name="Chen Y."/>
        </authorList>
    </citation>
    <scope>NUCLEOTIDE SEQUENCE</scope>
    <source>
        <strain evidence="19">SYSU GA230002</strain>
    </source>
</reference>
<dbReference type="EMBL" id="JAYJLD010000002">
    <property type="protein sequence ID" value="MEB3100525.1"/>
    <property type="molecule type" value="Genomic_DNA"/>
</dbReference>
<keyword evidence="8" id="KW-0547">Nucleotide-binding</keyword>
<dbReference type="InterPro" id="IPR013767">
    <property type="entry name" value="PAS_fold"/>
</dbReference>
<dbReference type="InterPro" id="IPR031967">
    <property type="entry name" value="PhoR_single_Cache-like_dom"/>
</dbReference>
<accession>A0ABU5ZDE4</accession>
<dbReference type="PANTHER" id="PTHR45453">
    <property type="entry name" value="PHOSPHATE REGULON SENSOR PROTEIN PHOR"/>
    <property type="match status" value="1"/>
</dbReference>
<feature type="domain" description="HAMP" evidence="18">
    <location>
        <begin position="192"/>
        <end position="244"/>
    </location>
</feature>
<dbReference type="InterPro" id="IPR003660">
    <property type="entry name" value="HAMP_dom"/>
</dbReference>
<keyword evidence="6" id="KW-0808">Transferase</keyword>
<evidence type="ECO:0000256" key="10">
    <source>
        <dbReference type="ARBA" id="ARBA00022840"/>
    </source>
</evidence>
<sequence>MKSFRMRLTLAFVVLIGSSVLVAGILVANMLRQSHIEVLGDSLVREIQIMQKSLNWKQDGDLAERRSYFNKYAVELKQNSDLRVTFLDVHGVVLGDSDEDPERMDNHASRPEIVDAGNTGLGLTVRHSSTLGTDMLYTAVPVVRDNQRIGYVRLSMSLHNIDSSTAKLWSYLIAGLLALFVIAGLVGYRIAQGLTRPLEKATEVAKQITRMNYKSRVEVKSRDEFGQLGQAINKMASSLQFQMNRIKEEERRLKNVLDNMISGVLTVDRMGRIALVNRSAELLLGFTSKELLGKKYDKANQQTELTEMIRVCQEKREPVREEIVFYFPEERTVDVNAVPIDADEEWGVVIVLHDITAIRRLEKMRSEFVANVSHELKTPITAIKGFAETLLGGAVQDRETAEAFLQIIHDESDRLNRLIEDILQLSKIESKKAPMYFAPVHMASFAAQTMEMMESTAAKRNIRLEKQLDDEIYLEADEDRLRQILINLLSNGINYTPEGGIVKLIVEPVLDKDNGEYDHVRIIVKDTGIGIPKSDVPRIFERFYRVDKARSRGSGGTGLGLSIVKHLVELHRGTIRVESMVGAGSSFIIELPVLQ</sequence>
<evidence type="ECO:0000256" key="1">
    <source>
        <dbReference type="ARBA" id="ARBA00000085"/>
    </source>
</evidence>
<dbReference type="PROSITE" id="PS50885">
    <property type="entry name" value="HAMP"/>
    <property type="match status" value="1"/>
</dbReference>
<dbReference type="InterPro" id="IPR050351">
    <property type="entry name" value="BphY/WalK/GraS-like"/>
</dbReference>
<dbReference type="InterPro" id="IPR036890">
    <property type="entry name" value="HATPase_C_sf"/>
</dbReference>
<evidence type="ECO:0000256" key="12">
    <source>
        <dbReference type="ARBA" id="ARBA00023012"/>
    </source>
</evidence>
<evidence type="ECO:0000256" key="15">
    <source>
        <dbReference type="SAM" id="Phobius"/>
    </source>
</evidence>
<dbReference type="SUPFAM" id="SSF103190">
    <property type="entry name" value="Sensory domain-like"/>
    <property type="match status" value="1"/>
</dbReference>
<gene>
    <name evidence="19" type="ORF">VF724_02480</name>
</gene>
<dbReference type="SMART" id="SM00388">
    <property type="entry name" value="HisKA"/>
    <property type="match status" value="1"/>
</dbReference>
<protein>
    <recommendedName>
        <fullName evidence="3">histidine kinase</fullName>
        <ecNumber evidence="3">2.7.13.3</ecNumber>
    </recommendedName>
</protein>
<evidence type="ECO:0000256" key="4">
    <source>
        <dbReference type="ARBA" id="ARBA00022475"/>
    </source>
</evidence>
<dbReference type="InterPro" id="IPR004358">
    <property type="entry name" value="Sig_transdc_His_kin-like_C"/>
</dbReference>
<dbReference type="InterPro" id="IPR003661">
    <property type="entry name" value="HisK_dim/P_dom"/>
</dbReference>
<evidence type="ECO:0000313" key="19">
    <source>
        <dbReference type="EMBL" id="MEB3100525.1"/>
    </source>
</evidence>
<dbReference type="Gene3D" id="6.10.340.10">
    <property type="match status" value="1"/>
</dbReference>
<dbReference type="RefSeq" id="WP_371752630.1">
    <property type="nucleotide sequence ID" value="NZ_JAYJLD010000002.1"/>
</dbReference>
<keyword evidence="7 15" id="KW-0812">Transmembrane</keyword>
<dbReference type="SMART" id="SM00387">
    <property type="entry name" value="HATPase_c"/>
    <property type="match status" value="1"/>
</dbReference>
<dbReference type="CDD" id="cd00130">
    <property type="entry name" value="PAS"/>
    <property type="match status" value="1"/>
</dbReference>
<evidence type="ECO:0000259" key="16">
    <source>
        <dbReference type="PROSITE" id="PS50109"/>
    </source>
</evidence>
<evidence type="ECO:0000259" key="17">
    <source>
        <dbReference type="PROSITE" id="PS50112"/>
    </source>
</evidence>
<dbReference type="Pfam" id="PF02518">
    <property type="entry name" value="HATPase_c"/>
    <property type="match status" value="1"/>
</dbReference>
<dbReference type="SMART" id="SM00304">
    <property type="entry name" value="HAMP"/>
    <property type="match status" value="1"/>
</dbReference>
<dbReference type="InterPro" id="IPR035965">
    <property type="entry name" value="PAS-like_dom_sf"/>
</dbReference>
<name>A0ABU5ZDE4_9BACL</name>
<evidence type="ECO:0000256" key="11">
    <source>
        <dbReference type="ARBA" id="ARBA00022989"/>
    </source>
</evidence>
<dbReference type="InterPro" id="IPR029151">
    <property type="entry name" value="Sensor-like_sf"/>
</dbReference>
<organism evidence="19 20">
    <name type="scientific">Ferviditalea candida</name>
    <dbReference type="NCBI Taxonomy" id="3108399"/>
    <lineage>
        <taxon>Bacteria</taxon>
        <taxon>Bacillati</taxon>
        <taxon>Bacillota</taxon>
        <taxon>Bacilli</taxon>
        <taxon>Bacillales</taxon>
        <taxon>Paenibacillaceae</taxon>
        <taxon>Ferviditalea</taxon>
    </lineage>
</organism>
<proteinExistence type="predicted"/>
<dbReference type="SUPFAM" id="SSF55785">
    <property type="entry name" value="PYP-like sensor domain (PAS domain)"/>
    <property type="match status" value="1"/>
</dbReference>
<comment type="catalytic activity">
    <reaction evidence="1">
        <text>ATP + protein L-histidine = ADP + protein N-phospho-L-histidine.</text>
        <dbReference type="EC" id="2.7.13.3"/>
    </reaction>
</comment>
<dbReference type="Gene3D" id="3.30.450.20">
    <property type="entry name" value="PAS domain"/>
    <property type="match status" value="1"/>
</dbReference>
<evidence type="ECO:0000256" key="8">
    <source>
        <dbReference type="ARBA" id="ARBA00022741"/>
    </source>
</evidence>
<dbReference type="GO" id="GO:0005524">
    <property type="term" value="F:ATP binding"/>
    <property type="evidence" value="ECO:0007669"/>
    <property type="project" value="UniProtKB-KW"/>
</dbReference>
<dbReference type="SMART" id="SM00091">
    <property type="entry name" value="PAS"/>
    <property type="match status" value="1"/>
</dbReference>
<feature type="transmembrane region" description="Helical" evidence="15">
    <location>
        <begin position="168"/>
        <end position="191"/>
    </location>
</feature>
<comment type="subcellular location">
    <subcellularLocation>
        <location evidence="2">Cell membrane</location>
        <topology evidence="2">Multi-pass membrane protein</topology>
    </subcellularLocation>
</comment>
<dbReference type="NCBIfam" id="NF046044">
    <property type="entry name" value="PnpS"/>
    <property type="match status" value="1"/>
</dbReference>
<keyword evidence="5" id="KW-0597">Phosphoprotein</keyword>
<keyword evidence="9" id="KW-0418">Kinase</keyword>
<dbReference type="SUPFAM" id="SSF55874">
    <property type="entry name" value="ATPase domain of HSP90 chaperone/DNA topoisomerase II/histidine kinase"/>
    <property type="match status" value="1"/>
</dbReference>
<evidence type="ECO:0000256" key="2">
    <source>
        <dbReference type="ARBA" id="ARBA00004651"/>
    </source>
</evidence>
<evidence type="ECO:0000256" key="7">
    <source>
        <dbReference type="ARBA" id="ARBA00022692"/>
    </source>
</evidence>
<evidence type="ECO:0000256" key="14">
    <source>
        <dbReference type="SAM" id="Coils"/>
    </source>
</evidence>
<evidence type="ECO:0000259" key="18">
    <source>
        <dbReference type="PROSITE" id="PS50885"/>
    </source>
</evidence>
<dbReference type="InterPro" id="IPR005467">
    <property type="entry name" value="His_kinase_dom"/>
</dbReference>
<dbReference type="Pfam" id="PF00512">
    <property type="entry name" value="HisKA"/>
    <property type="match status" value="1"/>
</dbReference>
<dbReference type="PANTHER" id="PTHR45453:SF1">
    <property type="entry name" value="PHOSPHATE REGULON SENSOR PROTEIN PHOR"/>
    <property type="match status" value="1"/>
</dbReference>
<dbReference type="Pfam" id="PF16736">
    <property type="entry name" value="sCache_like"/>
    <property type="match status" value="1"/>
</dbReference>
<dbReference type="SUPFAM" id="SSF158472">
    <property type="entry name" value="HAMP domain-like"/>
    <property type="match status" value="1"/>
</dbReference>
<feature type="domain" description="PAS" evidence="17">
    <location>
        <begin position="249"/>
        <end position="294"/>
    </location>
</feature>
<evidence type="ECO:0000256" key="3">
    <source>
        <dbReference type="ARBA" id="ARBA00012438"/>
    </source>
</evidence>
<evidence type="ECO:0000256" key="6">
    <source>
        <dbReference type="ARBA" id="ARBA00022679"/>
    </source>
</evidence>
<keyword evidence="4" id="KW-1003">Cell membrane</keyword>
<dbReference type="InterPro" id="IPR003594">
    <property type="entry name" value="HATPase_dom"/>
</dbReference>